<dbReference type="EMBL" id="BK016189">
    <property type="protein sequence ID" value="DAG01236.1"/>
    <property type="molecule type" value="Genomic_DNA"/>
</dbReference>
<reference evidence="1" key="1">
    <citation type="journal article" date="2021" name="Proc. Natl. Acad. Sci. U.S.A.">
        <title>A Catalog of Tens of Thousands of Viruses from Human Metagenomes Reveals Hidden Associations with Chronic Diseases.</title>
        <authorList>
            <person name="Tisza M.J."/>
            <person name="Buck C.B."/>
        </authorList>
    </citation>
    <scope>NUCLEOTIDE SEQUENCE</scope>
    <source>
        <strain evidence="1">CtVfb8</strain>
    </source>
</reference>
<evidence type="ECO:0000313" key="1">
    <source>
        <dbReference type="EMBL" id="DAG01236.1"/>
    </source>
</evidence>
<name>A0A8S5V3G9_9CAUD</name>
<proteinExistence type="predicted"/>
<sequence>MTLGTNWSWVGGEAPKLKYPCLLVCHWNQDKGIAGIIAGVA</sequence>
<accession>A0A8S5V3G9</accession>
<protein>
    <submittedName>
        <fullName evidence="1">Uncharacterized protein</fullName>
    </submittedName>
</protein>
<organism evidence="1">
    <name type="scientific">Caudovirales sp. ctVfb8</name>
    <dbReference type="NCBI Taxonomy" id="2825766"/>
    <lineage>
        <taxon>Viruses</taxon>
        <taxon>Duplodnaviria</taxon>
        <taxon>Heunggongvirae</taxon>
        <taxon>Uroviricota</taxon>
        <taxon>Caudoviricetes</taxon>
    </lineage>
</organism>